<dbReference type="Proteomes" id="UP000625682">
    <property type="component" value="Unassembled WGS sequence"/>
</dbReference>
<dbReference type="EMBL" id="BMMU01000003">
    <property type="protein sequence ID" value="GGJ17155.1"/>
    <property type="molecule type" value="Genomic_DNA"/>
</dbReference>
<keyword evidence="3" id="KW-1185">Reference proteome</keyword>
<feature type="compositionally biased region" description="Basic and acidic residues" evidence="1">
    <location>
        <begin position="44"/>
        <end position="53"/>
    </location>
</feature>
<reference evidence="2" key="1">
    <citation type="journal article" date="2014" name="Int. J. Syst. Evol. Microbiol.">
        <title>Complete genome sequence of Corynebacterium casei LMG S-19264T (=DSM 44701T), isolated from a smear-ripened cheese.</title>
        <authorList>
            <consortium name="US DOE Joint Genome Institute (JGI-PGF)"/>
            <person name="Walter F."/>
            <person name="Albersmeier A."/>
            <person name="Kalinowski J."/>
            <person name="Ruckert C."/>
        </authorList>
    </citation>
    <scope>NUCLEOTIDE SEQUENCE</scope>
    <source>
        <strain evidence="2">CGMCC 4.7272</strain>
    </source>
</reference>
<evidence type="ECO:0000313" key="3">
    <source>
        <dbReference type="Proteomes" id="UP000625682"/>
    </source>
</evidence>
<feature type="region of interest" description="Disordered" evidence="1">
    <location>
        <begin position="1"/>
        <end position="69"/>
    </location>
</feature>
<sequence>MKTVRGQNEAPDHGGTTGGFATAGGHGRPRIENVSPVRPTGQAELKHSEELRGKGLHKFSTQRTDRHGE</sequence>
<gene>
    <name evidence="2" type="ORF">GCM10012282_11660</name>
</gene>
<name>A0A917NPY1_9ACTN</name>
<comment type="caution">
    <text evidence="2">The sequence shown here is derived from an EMBL/GenBank/DDBJ whole genome shotgun (WGS) entry which is preliminary data.</text>
</comment>
<accession>A0A917NPY1</accession>
<evidence type="ECO:0000313" key="2">
    <source>
        <dbReference type="EMBL" id="GGJ17155.1"/>
    </source>
</evidence>
<reference evidence="2" key="2">
    <citation type="submission" date="2020-09" db="EMBL/GenBank/DDBJ databases">
        <authorList>
            <person name="Sun Q."/>
            <person name="Zhou Y."/>
        </authorList>
    </citation>
    <scope>NUCLEOTIDE SEQUENCE</scope>
    <source>
        <strain evidence="2">CGMCC 4.7272</strain>
    </source>
</reference>
<dbReference type="AlphaFoldDB" id="A0A917NPY1"/>
<feature type="compositionally biased region" description="Gly residues" evidence="1">
    <location>
        <begin position="15"/>
        <end position="26"/>
    </location>
</feature>
<evidence type="ECO:0000256" key="1">
    <source>
        <dbReference type="SAM" id="MobiDB-lite"/>
    </source>
</evidence>
<organism evidence="2 3">
    <name type="scientific">Streptomyces lacrimifluminis</name>
    <dbReference type="NCBI Taxonomy" id="1500077"/>
    <lineage>
        <taxon>Bacteria</taxon>
        <taxon>Bacillati</taxon>
        <taxon>Actinomycetota</taxon>
        <taxon>Actinomycetes</taxon>
        <taxon>Kitasatosporales</taxon>
        <taxon>Streptomycetaceae</taxon>
        <taxon>Streptomyces</taxon>
    </lineage>
</organism>
<protein>
    <submittedName>
        <fullName evidence="2">Uncharacterized protein</fullName>
    </submittedName>
</protein>
<proteinExistence type="predicted"/>